<organism evidence="1 2">
    <name type="scientific">Stenomitos frigidus AS-A4</name>
    <dbReference type="NCBI Taxonomy" id="2933935"/>
    <lineage>
        <taxon>Bacteria</taxon>
        <taxon>Bacillati</taxon>
        <taxon>Cyanobacteriota</taxon>
        <taxon>Cyanophyceae</taxon>
        <taxon>Leptolyngbyales</taxon>
        <taxon>Leptolyngbyaceae</taxon>
        <taxon>Stenomitos</taxon>
    </lineage>
</organism>
<accession>A0ABV0KPN7</accession>
<proteinExistence type="predicted"/>
<evidence type="ECO:0000313" key="2">
    <source>
        <dbReference type="Proteomes" id="UP001476950"/>
    </source>
</evidence>
<protein>
    <submittedName>
        <fullName evidence="1">Phage tail protein</fullName>
    </submittedName>
</protein>
<dbReference type="Pfam" id="PF09684">
    <property type="entry name" value="Tail_P2_I"/>
    <property type="match status" value="1"/>
</dbReference>
<name>A0ABV0KPN7_9CYAN</name>
<dbReference type="EMBL" id="JAMPLM010000024">
    <property type="protein sequence ID" value="MEP1060961.1"/>
    <property type="molecule type" value="Genomic_DNA"/>
</dbReference>
<dbReference type="InterPro" id="IPR006521">
    <property type="entry name" value="Tail_protein_I"/>
</dbReference>
<dbReference type="Proteomes" id="UP001476950">
    <property type="component" value="Unassembled WGS sequence"/>
</dbReference>
<dbReference type="NCBIfam" id="TIGR02242">
    <property type="entry name" value="tail_TIGR02242"/>
    <property type="match status" value="1"/>
</dbReference>
<reference evidence="1 2" key="1">
    <citation type="submission" date="2022-04" db="EMBL/GenBank/DDBJ databases">
        <title>Positive selection, recombination, and allopatry shape intraspecific diversity of widespread and dominant cyanobacteria.</title>
        <authorList>
            <person name="Wei J."/>
            <person name="Shu W."/>
            <person name="Hu C."/>
        </authorList>
    </citation>
    <scope>NUCLEOTIDE SEQUENCE [LARGE SCALE GENOMIC DNA]</scope>
    <source>
        <strain evidence="1 2">AS-A4</strain>
    </source>
</reference>
<dbReference type="InterPro" id="IPR011748">
    <property type="entry name" value="Unchr_phage_tail-like"/>
</dbReference>
<keyword evidence="2" id="KW-1185">Reference proteome</keyword>
<gene>
    <name evidence="1" type="ORF">NDI38_21235</name>
</gene>
<evidence type="ECO:0000313" key="1">
    <source>
        <dbReference type="EMBL" id="MEP1060961.1"/>
    </source>
</evidence>
<dbReference type="RefSeq" id="WP_190446658.1">
    <property type="nucleotide sequence ID" value="NZ_JAMPLM010000024.1"/>
</dbReference>
<sequence>MSQRADRRTLSLQLLPMSVLDPPPVGEAILATWGAMAETTTVSLPSLCLCPGEVGELLIRLEHRGDHPLDYQLQVNGNIPHTWYTLHTEGSELQRDRAIEAVVRFCPESDFFEAQQALQPDESLSLSYQGEVRVYECFQEGQVGELLASEPFHLFLRPRSLYPQFLPAVYREIDFIGRFLAIFEQSFEPAVQTLQALWAYLDPLTAPEALLPFLAQWVGWKNEANWSIEQQRSLIRRAMQIYRWRGTRRGLQLYLHLYTGLPLHDLTRAPEQQPIQIHEAFQRGFVLGESTLGPTAILGGGKPFHFSVKLCPLAGQFLDESLVRTIIEQEKPAFCTYDLEIFRLEAPIAESNMMEEPVHV</sequence>
<comment type="caution">
    <text evidence="1">The sequence shown here is derived from an EMBL/GenBank/DDBJ whole genome shotgun (WGS) entry which is preliminary data.</text>
</comment>